<dbReference type="InterPro" id="IPR003961">
    <property type="entry name" value="FN3_dom"/>
</dbReference>
<keyword evidence="2" id="KW-1133">Transmembrane helix</keyword>
<evidence type="ECO:0000259" key="4">
    <source>
        <dbReference type="Pfam" id="PF01108"/>
    </source>
</evidence>
<dbReference type="Gene3D" id="2.60.40.10">
    <property type="entry name" value="Immunoglobulins"/>
    <property type="match status" value="1"/>
</dbReference>
<organism evidence="5 6">
    <name type="scientific">Anabas testudineus</name>
    <name type="common">Climbing perch</name>
    <name type="synonym">Anthias testudineus</name>
    <dbReference type="NCBI Taxonomy" id="64144"/>
    <lineage>
        <taxon>Eukaryota</taxon>
        <taxon>Metazoa</taxon>
        <taxon>Chordata</taxon>
        <taxon>Craniata</taxon>
        <taxon>Vertebrata</taxon>
        <taxon>Euteleostomi</taxon>
        <taxon>Actinopterygii</taxon>
        <taxon>Neopterygii</taxon>
        <taxon>Teleostei</taxon>
        <taxon>Neoteleostei</taxon>
        <taxon>Acanthomorphata</taxon>
        <taxon>Anabantaria</taxon>
        <taxon>Anabantiformes</taxon>
        <taxon>Anabantoidei</taxon>
        <taxon>Anabantidae</taxon>
        <taxon>Anabas</taxon>
    </lineage>
</organism>
<accession>A0A3Q1K9W0</accession>
<keyword evidence="6" id="KW-1185">Reference proteome</keyword>
<dbReference type="PANTHER" id="PTHR20859">
    <property type="entry name" value="INTERFERON/INTERLEUKIN RECEPTOR"/>
    <property type="match status" value="1"/>
</dbReference>
<feature type="chain" id="PRO_5030080723" description="Fibronectin type-III domain-containing protein" evidence="3">
    <location>
        <begin position="23"/>
        <end position="413"/>
    </location>
</feature>
<keyword evidence="2" id="KW-0472">Membrane</keyword>
<dbReference type="AlphaFoldDB" id="A0A3Q1K9W0"/>
<reference evidence="5" key="2">
    <citation type="submission" date="2025-08" db="UniProtKB">
        <authorList>
            <consortium name="Ensembl"/>
        </authorList>
    </citation>
    <scope>IDENTIFICATION</scope>
</reference>
<dbReference type="OrthoDB" id="9946382at2759"/>
<dbReference type="PANTHER" id="PTHR20859:SF87">
    <property type="entry name" value="CYTOKINE RECEPTOR FAMILY MEMBER B13-RELATED"/>
    <property type="match status" value="1"/>
</dbReference>
<dbReference type="InterPro" id="IPR013783">
    <property type="entry name" value="Ig-like_fold"/>
</dbReference>
<keyword evidence="3" id="KW-0732">Signal</keyword>
<evidence type="ECO:0000313" key="6">
    <source>
        <dbReference type="Proteomes" id="UP000265040"/>
    </source>
</evidence>
<dbReference type="Pfam" id="PF01108">
    <property type="entry name" value="Tissue_fac"/>
    <property type="match status" value="1"/>
</dbReference>
<dbReference type="GO" id="GO:0005886">
    <property type="term" value="C:plasma membrane"/>
    <property type="evidence" value="ECO:0007669"/>
    <property type="project" value="TreeGrafter"/>
</dbReference>
<dbReference type="GO" id="GO:0004896">
    <property type="term" value="F:cytokine receptor activity"/>
    <property type="evidence" value="ECO:0007669"/>
    <property type="project" value="TreeGrafter"/>
</dbReference>
<name>A0A3Q1K9W0_ANATE</name>
<feature type="compositionally biased region" description="Low complexity" evidence="1">
    <location>
        <begin position="371"/>
        <end position="384"/>
    </location>
</feature>
<dbReference type="GeneTree" id="ENSGT00530000067736"/>
<evidence type="ECO:0000313" key="5">
    <source>
        <dbReference type="Ensembl" id="ENSATEP00000030371.2"/>
    </source>
</evidence>
<evidence type="ECO:0000256" key="1">
    <source>
        <dbReference type="SAM" id="MobiDB-lite"/>
    </source>
</evidence>
<protein>
    <recommendedName>
        <fullName evidence="4">Fibronectin type-III domain-containing protein</fullName>
    </recommendedName>
</protein>
<dbReference type="SUPFAM" id="SSF49265">
    <property type="entry name" value="Fibronectin type III"/>
    <property type="match status" value="1"/>
</dbReference>
<feature type="compositionally biased region" description="Polar residues" evidence="1">
    <location>
        <begin position="350"/>
        <end position="369"/>
    </location>
</feature>
<feature type="transmembrane region" description="Helical" evidence="2">
    <location>
        <begin position="227"/>
        <end position="249"/>
    </location>
</feature>
<evidence type="ECO:0000256" key="2">
    <source>
        <dbReference type="SAM" id="Phobius"/>
    </source>
</evidence>
<dbReference type="InParanoid" id="A0A3Q1K9W0"/>
<dbReference type="FunCoup" id="A0A3Q1K9W0">
    <property type="interactions" value="8"/>
</dbReference>
<feature type="signal peptide" evidence="3">
    <location>
        <begin position="1"/>
        <end position="22"/>
    </location>
</feature>
<sequence length="413" mass="46206">TPDSEFTLGLLVLLVIPPPTDVIVTCNNFKTSVSWKYSEQQPPTSFIVYVDTDAKPFCNNTTDHECDLSSFVWESEQHYLDALSVTVTAVQEGNQSELVESQLFTFNSLKTASLTCGLDFPPDVQLTVEELRATVRFRNPLHFYKELKQVTKQEGASFEFSVCTEREVYDASCTVEDDICEHSFSFPEGVEQFVTLKGTLCSKNCMGKVLFKQTEPIYPTNPTSKSAVTLALMLGILIFIIVVVTAVICKVKVWTVKEKPPPRCLVRRQIGKTNETWVIVVFSLGETCCLFIPKQMEDFPPRLLPPHPHFCEMTAAVTLTSSEVNKRCSFSSEDYDDDPTDKLLDQSSFSQSRNVGYQDGNLSDSNQDLASGDSSTDGVSTDNSGETECVSMDFEEHCNYDSPKFVKDIDNTR</sequence>
<feature type="region of interest" description="Disordered" evidence="1">
    <location>
        <begin position="350"/>
        <end position="390"/>
    </location>
</feature>
<reference evidence="5" key="1">
    <citation type="submission" date="2021-04" db="EMBL/GenBank/DDBJ databases">
        <authorList>
            <consortium name="Wellcome Sanger Institute Data Sharing"/>
        </authorList>
    </citation>
    <scope>NUCLEOTIDE SEQUENCE [LARGE SCALE GENOMIC DNA]</scope>
</reference>
<keyword evidence="2" id="KW-0812">Transmembrane</keyword>
<dbReference type="InterPro" id="IPR036116">
    <property type="entry name" value="FN3_sf"/>
</dbReference>
<feature type="domain" description="Fibronectin type-III" evidence="4">
    <location>
        <begin position="16"/>
        <end position="97"/>
    </location>
</feature>
<dbReference type="Ensembl" id="ENSATET00000030830.2">
    <property type="protein sequence ID" value="ENSATEP00000030371.2"/>
    <property type="gene ID" value="ENSATEG00000020976.2"/>
</dbReference>
<dbReference type="InterPro" id="IPR050650">
    <property type="entry name" value="Type-II_Cytokine-TF_Rcpt"/>
</dbReference>
<proteinExistence type="predicted"/>
<evidence type="ECO:0000256" key="3">
    <source>
        <dbReference type="SAM" id="SignalP"/>
    </source>
</evidence>
<dbReference type="Proteomes" id="UP000265040">
    <property type="component" value="Chromosome 1"/>
</dbReference>
<reference evidence="5" key="3">
    <citation type="submission" date="2025-09" db="UniProtKB">
        <authorList>
            <consortium name="Ensembl"/>
        </authorList>
    </citation>
    <scope>IDENTIFICATION</scope>
</reference>